<accession>A0A813ZH61</accession>
<dbReference type="EMBL" id="CAJNOC010001885">
    <property type="protein sequence ID" value="CAF0898259.1"/>
    <property type="molecule type" value="Genomic_DNA"/>
</dbReference>
<evidence type="ECO:0000313" key="11">
    <source>
        <dbReference type="Proteomes" id="UP000663879"/>
    </source>
</evidence>
<name>A0A813ZH61_9BILA</name>
<evidence type="ECO:0000256" key="6">
    <source>
        <dbReference type="ARBA" id="ARBA00023163"/>
    </source>
</evidence>
<organism evidence="10 11">
    <name type="scientific">Brachionus calyciflorus</name>
    <dbReference type="NCBI Taxonomy" id="104777"/>
    <lineage>
        <taxon>Eukaryota</taxon>
        <taxon>Metazoa</taxon>
        <taxon>Spiralia</taxon>
        <taxon>Gnathifera</taxon>
        <taxon>Rotifera</taxon>
        <taxon>Eurotatoria</taxon>
        <taxon>Monogononta</taxon>
        <taxon>Pseudotrocha</taxon>
        <taxon>Ploima</taxon>
        <taxon>Brachionidae</taxon>
        <taxon>Brachionus</taxon>
    </lineage>
</organism>
<sequence length="154" mass="18247">MQSIPLPNETQLAEEYNRLSSFELCITSQELIQELILKSSELVNTFRSITLNLIYSDQNTYLARKAKTEDLLKNFDLIFLRLRIISKLLHQRKQNKLIEESSHNNETHDKLEAYKFEKDRLIGQIKDKNKYIKEAIDRVSNIIWQINSIQTLKH</sequence>
<comment type="similarity">
    <text evidence="2">Belongs to the Mediator complex subunit 30 family.</text>
</comment>
<dbReference type="GO" id="GO:0016592">
    <property type="term" value="C:mediator complex"/>
    <property type="evidence" value="ECO:0007669"/>
    <property type="project" value="TreeGrafter"/>
</dbReference>
<evidence type="ECO:0000256" key="4">
    <source>
        <dbReference type="ARBA" id="ARBA00023015"/>
    </source>
</evidence>
<comment type="caution">
    <text evidence="10">The sequence shown here is derived from an EMBL/GenBank/DDBJ whole genome shotgun (WGS) entry which is preliminary data.</text>
</comment>
<evidence type="ECO:0000256" key="8">
    <source>
        <dbReference type="ARBA" id="ARBA00025687"/>
    </source>
</evidence>
<evidence type="ECO:0000256" key="1">
    <source>
        <dbReference type="ARBA" id="ARBA00004123"/>
    </source>
</evidence>
<reference evidence="10" key="1">
    <citation type="submission" date="2021-02" db="EMBL/GenBank/DDBJ databases">
        <authorList>
            <person name="Nowell W R."/>
        </authorList>
    </citation>
    <scope>NUCLEOTIDE SEQUENCE</scope>
    <source>
        <strain evidence="10">Ploen Becks lab</strain>
    </source>
</reference>
<dbReference type="PANTHER" id="PTHR31705">
    <property type="entry name" value="MEDIATOR OF RNA POLYMERASE II TRANSCRIPTION SUBUNIT 30"/>
    <property type="match status" value="1"/>
</dbReference>
<comment type="function">
    <text evidence="8">Component of the Mediator complex, a coactivator involved in the regulated transcription of nearly all RNA polymerase II-dependent genes. Mediator functions as a bridge to convey information from gene-specific regulatory proteins to the basal RNA polymerase II transcription machinery. Mediator is recruited to promoters by direct interactions with regulatory proteins and serves as a scaffold for the assembly of a functional preinitiation complex with RNA polymerase II and the general transcription factors.</text>
</comment>
<dbReference type="Proteomes" id="UP000663879">
    <property type="component" value="Unassembled WGS sequence"/>
</dbReference>
<dbReference type="GO" id="GO:0045893">
    <property type="term" value="P:positive regulation of DNA-templated transcription"/>
    <property type="evidence" value="ECO:0007669"/>
    <property type="project" value="TreeGrafter"/>
</dbReference>
<gene>
    <name evidence="10" type="ORF">OXX778_LOCUS11264</name>
</gene>
<evidence type="ECO:0000256" key="2">
    <source>
        <dbReference type="ARBA" id="ARBA00010606"/>
    </source>
</evidence>
<evidence type="ECO:0000256" key="9">
    <source>
        <dbReference type="ARBA" id="ARBA00031981"/>
    </source>
</evidence>
<keyword evidence="4" id="KW-0805">Transcription regulation</keyword>
<keyword evidence="5" id="KW-0010">Activator</keyword>
<proteinExistence type="inferred from homology"/>
<dbReference type="AlphaFoldDB" id="A0A813ZH61"/>
<evidence type="ECO:0000256" key="3">
    <source>
        <dbReference type="ARBA" id="ARBA00019664"/>
    </source>
</evidence>
<evidence type="ECO:0000256" key="5">
    <source>
        <dbReference type="ARBA" id="ARBA00023159"/>
    </source>
</evidence>
<evidence type="ECO:0000256" key="7">
    <source>
        <dbReference type="ARBA" id="ARBA00023242"/>
    </source>
</evidence>
<dbReference type="GO" id="GO:0003712">
    <property type="term" value="F:transcription coregulator activity"/>
    <property type="evidence" value="ECO:0007669"/>
    <property type="project" value="TreeGrafter"/>
</dbReference>
<keyword evidence="11" id="KW-1185">Reference proteome</keyword>
<keyword evidence="6" id="KW-0804">Transcription</keyword>
<dbReference type="InterPro" id="IPR021019">
    <property type="entry name" value="Mediator_Med30_met"/>
</dbReference>
<dbReference type="PANTHER" id="PTHR31705:SF4">
    <property type="entry name" value="MEDIATOR OF RNA POLYMERASE II TRANSCRIPTION SUBUNIT 30"/>
    <property type="match status" value="1"/>
</dbReference>
<keyword evidence="7" id="KW-0539">Nucleus</keyword>
<dbReference type="OrthoDB" id="10067025at2759"/>
<comment type="subcellular location">
    <subcellularLocation>
        <location evidence="1">Nucleus</location>
    </subcellularLocation>
</comment>
<evidence type="ECO:0000313" key="10">
    <source>
        <dbReference type="EMBL" id="CAF0898259.1"/>
    </source>
</evidence>
<protein>
    <recommendedName>
        <fullName evidence="3">Mediator of RNA polymerase II transcription subunit 30</fullName>
    </recommendedName>
    <alternativeName>
        <fullName evidence="9">Mediator complex subunit 30</fullName>
    </alternativeName>
</protein>
<dbReference type="Pfam" id="PF11315">
    <property type="entry name" value="Med30"/>
    <property type="match status" value="1"/>
</dbReference>